<dbReference type="STRING" id="675120.N1PGF5"/>
<evidence type="ECO:0000313" key="1">
    <source>
        <dbReference type="EMBL" id="EME41184.1"/>
    </source>
</evidence>
<dbReference type="Proteomes" id="UP000016933">
    <property type="component" value="Unassembled WGS sequence"/>
</dbReference>
<reference evidence="1 2" key="2">
    <citation type="journal article" date="2012" name="PLoS Pathog.">
        <title>Diverse lifestyles and strategies of plant pathogenesis encoded in the genomes of eighteen Dothideomycetes fungi.</title>
        <authorList>
            <person name="Ohm R.A."/>
            <person name="Feau N."/>
            <person name="Henrissat B."/>
            <person name="Schoch C.L."/>
            <person name="Horwitz B.A."/>
            <person name="Barry K.W."/>
            <person name="Condon B.J."/>
            <person name="Copeland A.C."/>
            <person name="Dhillon B."/>
            <person name="Glaser F."/>
            <person name="Hesse C.N."/>
            <person name="Kosti I."/>
            <person name="LaButti K."/>
            <person name="Lindquist E.A."/>
            <person name="Lucas S."/>
            <person name="Salamov A.A."/>
            <person name="Bradshaw R.E."/>
            <person name="Ciuffetti L."/>
            <person name="Hamelin R.C."/>
            <person name="Kema G.H.J."/>
            <person name="Lawrence C."/>
            <person name="Scott J.A."/>
            <person name="Spatafora J.W."/>
            <person name="Turgeon B.G."/>
            <person name="de Wit P.J.G.M."/>
            <person name="Zhong S."/>
            <person name="Goodwin S.B."/>
            <person name="Grigoriev I.V."/>
        </authorList>
    </citation>
    <scope>NUCLEOTIDE SEQUENCE [LARGE SCALE GENOMIC DNA]</scope>
    <source>
        <strain evidence="2">NZE10 / CBS 128990</strain>
    </source>
</reference>
<dbReference type="AlphaFoldDB" id="N1PGF5"/>
<evidence type="ECO:0008006" key="3">
    <source>
        <dbReference type="Google" id="ProtNLM"/>
    </source>
</evidence>
<proteinExistence type="predicted"/>
<protein>
    <recommendedName>
        <fullName evidence="3">BTB domain-containing protein</fullName>
    </recommendedName>
</protein>
<dbReference type="EMBL" id="KB446542">
    <property type="protein sequence ID" value="EME41184.1"/>
    <property type="molecule type" value="Genomic_DNA"/>
</dbReference>
<gene>
    <name evidence="1" type="ORF">DOTSEDRAFT_55082</name>
</gene>
<reference evidence="2" key="1">
    <citation type="journal article" date="2012" name="PLoS Genet.">
        <title>The genomes of the fungal plant pathogens Cladosporium fulvum and Dothistroma septosporum reveal adaptation to different hosts and lifestyles but also signatures of common ancestry.</title>
        <authorList>
            <person name="de Wit P.J.G.M."/>
            <person name="van der Burgt A."/>
            <person name="Oekmen B."/>
            <person name="Stergiopoulos I."/>
            <person name="Abd-Elsalam K.A."/>
            <person name="Aerts A.L."/>
            <person name="Bahkali A.H."/>
            <person name="Beenen H.G."/>
            <person name="Chettri P."/>
            <person name="Cox M.P."/>
            <person name="Datema E."/>
            <person name="de Vries R.P."/>
            <person name="Dhillon B."/>
            <person name="Ganley A.R."/>
            <person name="Griffiths S.A."/>
            <person name="Guo Y."/>
            <person name="Hamelin R.C."/>
            <person name="Henrissat B."/>
            <person name="Kabir M.S."/>
            <person name="Jashni M.K."/>
            <person name="Kema G."/>
            <person name="Klaubauf S."/>
            <person name="Lapidus A."/>
            <person name="Levasseur A."/>
            <person name="Lindquist E."/>
            <person name="Mehrabi R."/>
            <person name="Ohm R.A."/>
            <person name="Owen T.J."/>
            <person name="Salamov A."/>
            <person name="Schwelm A."/>
            <person name="Schijlen E."/>
            <person name="Sun H."/>
            <person name="van den Burg H.A."/>
            <person name="van Ham R.C.H.J."/>
            <person name="Zhang S."/>
            <person name="Goodwin S.B."/>
            <person name="Grigoriev I.V."/>
            <person name="Collemare J."/>
            <person name="Bradshaw R.E."/>
        </authorList>
    </citation>
    <scope>NUCLEOTIDE SEQUENCE [LARGE SCALE GENOMIC DNA]</scope>
    <source>
        <strain evidence="2">NZE10 / CBS 128990</strain>
    </source>
</reference>
<dbReference type="Gene3D" id="3.30.710.10">
    <property type="entry name" value="Potassium Channel Kv1.1, Chain A"/>
    <property type="match status" value="1"/>
</dbReference>
<sequence length="453" mass="51463">MKPHFPSFPRFLNSLASSMHGLRRHQLNTMADTNTTEMITIARDGDLLLAVGNGGKTTLLVSSAVLVGGSKYFAALISPRFREGQETRSVAKPPTIRLEDDSARSIQDLCGLLHGEEMAELYAPATSERLLHLAVVVDKYDCVSRLRPHTSAMLFTFLDVHQQQELDNKYLDHILAAAYLFDHSICFKIISKRLMLETITSRAHWPGEIPEDVLPERILDAIDHKRLIATVKANYELPRILLDFCPVAADQCLSDGREDYDNCFGRDRVPLQEMIENAKHMSQWRACEHLQSTDGLYKFEQLDTMAEAHRSSWPRTVLKTMMPGRMDEAIRYKRLIARDIIFTQLPAIVRIFCEEHESCDNTSRLAMNEAFHIAEDEEWPMVDPFTVETAIERMQQLTHTRRCKHNARNGAEDALDAMEDLISDVKKAARGLCLGCVRAAEVSTKDCTIKIHR</sequence>
<evidence type="ECO:0000313" key="2">
    <source>
        <dbReference type="Proteomes" id="UP000016933"/>
    </source>
</evidence>
<dbReference type="OrthoDB" id="3650523at2759"/>
<accession>N1PGF5</accession>
<keyword evidence="2" id="KW-1185">Reference proteome</keyword>
<dbReference type="HOGENOM" id="CLU_604149_0_0_1"/>
<organism evidence="1 2">
    <name type="scientific">Dothistroma septosporum (strain NZE10 / CBS 128990)</name>
    <name type="common">Red band needle blight fungus</name>
    <name type="synonym">Mycosphaerella pini</name>
    <dbReference type="NCBI Taxonomy" id="675120"/>
    <lineage>
        <taxon>Eukaryota</taxon>
        <taxon>Fungi</taxon>
        <taxon>Dikarya</taxon>
        <taxon>Ascomycota</taxon>
        <taxon>Pezizomycotina</taxon>
        <taxon>Dothideomycetes</taxon>
        <taxon>Dothideomycetidae</taxon>
        <taxon>Mycosphaerellales</taxon>
        <taxon>Mycosphaerellaceae</taxon>
        <taxon>Dothistroma</taxon>
    </lineage>
</organism>
<name>N1PGF5_DOTSN</name>
<dbReference type="InterPro" id="IPR011333">
    <property type="entry name" value="SKP1/BTB/POZ_sf"/>
</dbReference>